<feature type="region of interest" description="Disordered" evidence="2">
    <location>
        <begin position="555"/>
        <end position="771"/>
    </location>
</feature>
<dbReference type="PANTHER" id="PTHR31315:SF1">
    <property type="entry name" value="PROTEIN SIP5"/>
    <property type="match status" value="1"/>
</dbReference>
<feature type="compositionally biased region" description="Polar residues" evidence="2">
    <location>
        <begin position="726"/>
        <end position="736"/>
    </location>
</feature>
<dbReference type="CDD" id="cd24139">
    <property type="entry name" value="SIP5-like"/>
    <property type="match status" value="1"/>
</dbReference>
<dbReference type="RefSeq" id="XP_033400606.1">
    <property type="nucleotide sequence ID" value="XM_033541815.1"/>
</dbReference>
<dbReference type="GeneID" id="54299312"/>
<comment type="similarity">
    <text evidence="1">Belongs to the SIP5 family.</text>
</comment>
<protein>
    <recommendedName>
        <fullName evidence="5">Protein sip5</fullName>
    </recommendedName>
</protein>
<feature type="compositionally biased region" description="Basic and acidic residues" evidence="2">
    <location>
        <begin position="516"/>
        <end position="526"/>
    </location>
</feature>
<feature type="compositionally biased region" description="Gly residues" evidence="2">
    <location>
        <begin position="740"/>
        <end position="753"/>
    </location>
</feature>
<organism evidence="3 4">
    <name type="scientific">Aplosporella prunicola CBS 121167</name>
    <dbReference type="NCBI Taxonomy" id="1176127"/>
    <lineage>
        <taxon>Eukaryota</taxon>
        <taxon>Fungi</taxon>
        <taxon>Dikarya</taxon>
        <taxon>Ascomycota</taxon>
        <taxon>Pezizomycotina</taxon>
        <taxon>Dothideomycetes</taxon>
        <taxon>Dothideomycetes incertae sedis</taxon>
        <taxon>Botryosphaeriales</taxon>
        <taxon>Aplosporellaceae</taxon>
        <taxon>Aplosporella</taxon>
    </lineage>
</organism>
<keyword evidence="4" id="KW-1185">Reference proteome</keyword>
<feature type="compositionally biased region" description="Low complexity" evidence="2">
    <location>
        <begin position="803"/>
        <end position="826"/>
    </location>
</feature>
<evidence type="ECO:0000313" key="4">
    <source>
        <dbReference type="Proteomes" id="UP000799438"/>
    </source>
</evidence>
<feature type="compositionally biased region" description="Basic and acidic residues" evidence="2">
    <location>
        <begin position="648"/>
        <end position="657"/>
    </location>
</feature>
<sequence>MGNNATKESRPGSSRGHSHPNSIRDAPAHSGHPGASRSADDRVYASRGGRNTSRPDLSFLGLGTPDRDPPSVETRRETRAEREARKLAKERELRAQERERSMRDEGVDGGYLVTLGTYTGPEDFNKQVVRQLMIERRLAPFWKGLNDHSDSWTEHQLVAAVKGLPIPPADEVPDDMSKSSSDDQNPKSADSLNGLMVPITARSASSHSDASGRLSPGQSGFSLPSPSSPISQGNTSSSPFFRGRAKTLAALTTSSRNNSQGEMLPQEVMLPKDPYVNGQRLEAFLYKDASECPICFLYYPPYLNKTRCCDQPICSECFVQIKRPDPHPPEHHDPNDPNAQNQNEPQDDCMLVSEPAACPFCVQPEFGVTYESPPFRRGLSYQGHVPPNMTSATSSSSSLDVNQPVTGNRRRATSLAADAPQVITTDKVRPDWAKKLADARAHALRRSAAATALHNAAYVIGNNQSDSRGFSLGRRRRTLFAGDSPGSSGQGTPRQPNNDALNQLLAAAEAGSGSSRPRDEGSDPTRPRRNSRRTRMEDLEELMMMEAIRLSLAAEEERKKKETKEAAKVAKKEEKKKAKEEKKAAKSGKLYGFHPVEIPGEEGQPGPSSQDGTKGKAVDRSGAGFNPMSEPTSTVNAGEASAATPADPQRHLEESRQRLHSQPSQHSDSTVGGASSTLDPNTVGAHRMSLRQHSTGSSSASSAAESESEQDSLRNTTSADGGLEGASSSFEPSPNVSGVSLGGGSTAGAGAGGAEFSEDTTPGGGAGTEPMFNFRSLTAVIGQEEEADKGGRAQHIEVVPEAAAAVAAAVAQSQPQAQTQAQAPAAAQPPPQADAAEHAYMATAATASPFTDAAEVLDTPQDQAQDQAQALNLPPSQQGDSASRARGESSAAGSSGPPPAISVTPSSPAVTQGAFAPLLPMPDLGGEVDVAVGGGEGGVESERGKGVEGEGEGEGGEGVH</sequence>
<evidence type="ECO:0000313" key="3">
    <source>
        <dbReference type="EMBL" id="KAF2144894.1"/>
    </source>
</evidence>
<dbReference type="Proteomes" id="UP000799438">
    <property type="component" value="Unassembled WGS sequence"/>
</dbReference>
<dbReference type="PANTHER" id="PTHR31315">
    <property type="entry name" value="PROTEIN SIP5"/>
    <property type="match status" value="1"/>
</dbReference>
<feature type="compositionally biased region" description="Polar residues" evidence="2">
    <location>
        <begin position="660"/>
        <end position="680"/>
    </location>
</feature>
<dbReference type="OrthoDB" id="21471at2759"/>
<feature type="region of interest" description="Disordered" evidence="2">
    <location>
        <begin position="478"/>
        <end position="539"/>
    </location>
</feature>
<evidence type="ECO:0000256" key="1">
    <source>
        <dbReference type="ARBA" id="ARBA00010402"/>
    </source>
</evidence>
<gene>
    <name evidence="3" type="ORF">K452DRAFT_295467</name>
</gene>
<feature type="compositionally biased region" description="Basic and acidic residues" evidence="2">
    <location>
        <begin position="65"/>
        <end position="103"/>
    </location>
</feature>
<evidence type="ECO:0008006" key="5">
    <source>
        <dbReference type="Google" id="ProtNLM"/>
    </source>
</evidence>
<feature type="region of interest" description="Disordered" evidence="2">
    <location>
        <begin position="803"/>
        <end position="960"/>
    </location>
</feature>
<dbReference type="AlphaFoldDB" id="A0A6A6BNT1"/>
<feature type="compositionally biased region" description="Basic and acidic residues" evidence="2">
    <location>
        <begin position="325"/>
        <end position="335"/>
    </location>
</feature>
<feature type="region of interest" description="Disordered" evidence="2">
    <location>
        <begin position="325"/>
        <end position="346"/>
    </location>
</feature>
<evidence type="ECO:0000256" key="2">
    <source>
        <dbReference type="SAM" id="MobiDB-lite"/>
    </source>
</evidence>
<dbReference type="InterPro" id="IPR039301">
    <property type="entry name" value="Sip5/DA2"/>
</dbReference>
<feature type="compositionally biased region" description="Low complexity" evidence="2">
    <location>
        <begin position="838"/>
        <end position="847"/>
    </location>
</feature>
<feature type="compositionally biased region" description="Low complexity" evidence="2">
    <location>
        <begin position="497"/>
        <end position="515"/>
    </location>
</feature>
<feature type="compositionally biased region" description="Low complexity" evidence="2">
    <location>
        <begin position="857"/>
        <end position="895"/>
    </location>
</feature>
<dbReference type="GO" id="GO:0005737">
    <property type="term" value="C:cytoplasm"/>
    <property type="evidence" value="ECO:0007669"/>
    <property type="project" value="TreeGrafter"/>
</dbReference>
<feature type="compositionally biased region" description="Acidic residues" evidence="2">
    <location>
        <begin position="949"/>
        <end position="960"/>
    </location>
</feature>
<name>A0A6A6BNT1_9PEZI</name>
<feature type="compositionally biased region" description="Polar residues" evidence="2">
    <location>
        <begin position="216"/>
        <end position="239"/>
    </location>
</feature>
<feature type="compositionally biased region" description="Basic and acidic residues" evidence="2">
    <location>
        <begin position="555"/>
        <end position="584"/>
    </location>
</feature>
<feature type="compositionally biased region" description="Polar residues" evidence="2">
    <location>
        <begin position="485"/>
        <end position="496"/>
    </location>
</feature>
<proteinExistence type="inferred from homology"/>
<feature type="region of interest" description="Disordered" evidence="2">
    <location>
        <begin position="165"/>
        <end position="240"/>
    </location>
</feature>
<reference evidence="3" key="1">
    <citation type="journal article" date="2020" name="Stud. Mycol.">
        <title>101 Dothideomycetes genomes: a test case for predicting lifestyles and emergence of pathogens.</title>
        <authorList>
            <person name="Haridas S."/>
            <person name="Albert R."/>
            <person name="Binder M."/>
            <person name="Bloem J."/>
            <person name="Labutti K."/>
            <person name="Salamov A."/>
            <person name="Andreopoulos B."/>
            <person name="Baker S."/>
            <person name="Barry K."/>
            <person name="Bills G."/>
            <person name="Bluhm B."/>
            <person name="Cannon C."/>
            <person name="Castanera R."/>
            <person name="Culley D."/>
            <person name="Daum C."/>
            <person name="Ezra D."/>
            <person name="Gonzalez J."/>
            <person name="Henrissat B."/>
            <person name="Kuo A."/>
            <person name="Liang C."/>
            <person name="Lipzen A."/>
            <person name="Lutzoni F."/>
            <person name="Magnuson J."/>
            <person name="Mondo S."/>
            <person name="Nolan M."/>
            <person name="Ohm R."/>
            <person name="Pangilinan J."/>
            <person name="Park H.-J."/>
            <person name="Ramirez L."/>
            <person name="Alfaro M."/>
            <person name="Sun H."/>
            <person name="Tritt A."/>
            <person name="Yoshinaga Y."/>
            <person name="Zwiers L.-H."/>
            <person name="Turgeon B."/>
            <person name="Goodwin S."/>
            <person name="Spatafora J."/>
            <person name="Crous P."/>
            <person name="Grigoriev I."/>
        </authorList>
    </citation>
    <scope>NUCLEOTIDE SEQUENCE</scope>
    <source>
        <strain evidence="3">CBS 121167</strain>
    </source>
</reference>
<accession>A0A6A6BNT1</accession>
<dbReference type="EMBL" id="ML995478">
    <property type="protein sequence ID" value="KAF2144894.1"/>
    <property type="molecule type" value="Genomic_DNA"/>
</dbReference>
<feature type="compositionally biased region" description="Basic and acidic residues" evidence="2">
    <location>
        <begin position="175"/>
        <end position="185"/>
    </location>
</feature>
<feature type="region of interest" description="Disordered" evidence="2">
    <location>
        <begin position="1"/>
        <end position="103"/>
    </location>
</feature>